<dbReference type="Gene3D" id="3.40.50.360">
    <property type="match status" value="1"/>
</dbReference>
<dbReference type="RefSeq" id="WP_200463149.1">
    <property type="nucleotide sequence ID" value="NZ_JAENRR010000002.1"/>
</dbReference>
<dbReference type="InterPro" id="IPR051796">
    <property type="entry name" value="ISF_SsuE-like"/>
</dbReference>
<evidence type="ECO:0000313" key="5">
    <source>
        <dbReference type="Proteomes" id="UP000605676"/>
    </source>
</evidence>
<dbReference type="InterPro" id="IPR029039">
    <property type="entry name" value="Flavoprotein-like_sf"/>
</dbReference>
<feature type="domain" description="NADPH-dependent FMN reductase-like" evidence="3">
    <location>
        <begin position="1"/>
        <end position="149"/>
    </location>
</feature>
<evidence type="ECO:0000313" key="4">
    <source>
        <dbReference type="EMBL" id="MBK3515917.1"/>
    </source>
</evidence>
<dbReference type="InterPro" id="IPR005025">
    <property type="entry name" value="FMN_Rdtase-like_dom"/>
</dbReference>
<protein>
    <submittedName>
        <fullName evidence="4">Flavodoxin family protein</fullName>
    </submittedName>
</protein>
<proteinExistence type="predicted"/>
<keyword evidence="2" id="KW-0288">FMN</keyword>
<evidence type="ECO:0000259" key="3">
    <source>
        <dbReference type="Pfam" id="PF03358"/>
    </source>
</evidence>
<evidence type="ECO:0000256" key="2">
    <source>
        <dbReference type="ARBA" id="ARBA00022643"/>
    </source>
</evidence>
<dbReference type="PANTHER" id="PTHR43278">
    <property type="entry name" value="NAD(P)H-DEPENDENT FMN-CONTAINING OXIDOREDUCTASE YWQN-RELATED"/>
    <property type="match status" value="1"/>
</dbReference>
<evidence type="ECO:0000256" key="1">
    <source>
        <dbReference type="ARBA" id="ARBA00022630"/>
    </source>
</evidence>
<dbReference type="EMBL" id="JAENRR010000002">
    <property type="protein sequence ID" value="MBK3515917.1"/>
    <property type="molecule type" value="Genomic_DNA"/>
</dbReference>
<dbReference type="Pfam" id="PF03358">
    <property type="entry name" value="FMN_red"/>
    <property type="match status" value="1"/>
</dbReference>
<comment type="caution">
    <text evidence="4">The sequence shown here is derived from an EMBL/GenBank/DDBJ whole genome shotgun (WGS) entry which is preliminary data.</text>
</comment>
<name>A0ABS1HEE1_9BACT</name>
<keyword evidence="5" id="KW-1185">Reference proteome</keyword>
<gene>
    <name evidence="4" type="ORF">JIV24_01105</name>
</gene>
<keyword evidence="1" id="KW-0285">Flavoprotein</keyword>
<dbReference type="PANTHER" id="PTHR43278:SF2">
    <property type="entry name" value="IRON-SULFUR FLAVOPROTEIN"/>
    <property type="match status" value="1"/>
</dbReference>
<reference evidence="4 5" key="1">
    <citation type="submission" date="2021-01" db="EMBL/GenBank/DDBJ databases">
        <title>Carboxyliciviraga sp.nov., isolated from coastal sediments.</title>
        <authorList>
            <person name="Lu D."/>
            <person name="Zhang T."/>
        </authorList>
    </citation>
    <scope>NUCLEOTIDE SEQUENCE [LARGE SCALE GENOMIC DNA]</scope>
    <source>
        <strain evidence="4 5">N1Y132</strain>
    </source>
</reference>
<dbReference type="Proteomes" id="UP000605676">
    <property type="component" value="Unassembled WGS sequence"/>
</dbReference>
<accession>A0ABS1HEE1</accession>
<organism evidence="4 5">
    <name type="scientific">Carboxylicivirga marina</name>
    <dbReference type="NCBI Taxonomy" id="2800988"/>
    <lineage>
        <taxon>Bacteria</taxon>
        <taxon>Pseudomonadati</taxon>
        <taxon>Bacteroidota</taxon>
        <taxon>Bacteroidia</taxon>
        <taxon>Marinilabiliales</taxon>
        <taxon>Marinilabiliaceae</taxon>
        <taxon>Carboxylicivirga</taxon>
    </lineage>
</organism>
<dbReference type="SUPFAM" id="SSF52218">
    <property type="entry name" value="Flavoproteins"/>
    <property type="match status" value="1"/>
</dbReference>
<sequence length="191" mass="21825">MHVAIFIGSPRSNGNTATMAGTLSKRLKGKGVECRTYFLYHHKIQPCLDCRDCKSDAMECSQKDGMMLLYNTMEWADVIIFGTPIYWFGPSAQTKLMIDRFRPYFANKKLYGKRAGLLLPAGSGVGDCDMTIEQFRRIFKALGVEFIDAVTVKAYDEDEAEELIKRHDVLRDFIDKILMEESYKSPIQLKK</sequence>